<dbReference type="EMBL" id="JWZT01001836">
    <property type="protein sequence ID" value="KII71210.1"/>
    <property type="molecule type" value="Genomic_DNA"/>
</dbReference>
<feature type="domain" description="Integrase catalytic" evidence="1">
    <location>
        <begin position="96"/>
        <end position="164"/>
    </location>
</feature>
<evidence type="ECO:0000313" key="2">
    <source>
        <dbReference type="EMBL" id="KII71210.1"/>
    </source>
</evidence>
<dbReference type="SUPFAM" id="SSF53098">
    <property type="entry name" value="Ribonuclease H-like"/>
    <property type="match status" value="1"/>
</dbReference>
<dbReference type="InterPro" id="IPR012337">
    <property type="entry name" value="RNaseH-like_sf"/>
</dbReference>
<gene>
    <name evidence="2" type="ORF">RF11_09234</name>
</gene>
<comment type="caution">
    <text evidence="2">The sequence shown here is derived from an EMBL/GenBank/DDBJ whole genome shotgun (WGS) entry which is preliminary data.</text>
</comment>
<accession>A0A0C2N4E6</accession>
<reference evidence="2 3" key="1">
    <citation type="journal article" date="2014" name="Genome Biol. Evol.">
        <title>The genome of the myxosporean Thelohanellus kitauei shows adaptations to nutrient acquisition within its fish host.</title>
        <authorList>
            <person name="Yang Y."/>
            <person name="Xiong J."/>
            <person name="Zhou Z."/>
            <person name="Huo F."/>
            <person name="Miao W."/>
            <person name="Ran C."/>
            <person name="Liu Y."/>
            <person name="Zhang J."/>
            <person name="Feng J."/>
            <person name="Wang M."/>
            <person name="Wang M."/>
            <person name="Wang L."/>
            <person name="Yao B."/>
        </authorList>
    </citation>
    <scope>NUCLEOTIDE SEQUENCE [LARGE SCALE GENOMIC DNA]</scope>
    <source>
        <strain evidence="2">Wuqing</strain>
    </source>
</reference>
<dbReference type="PANTHER" id="PTHR37984">
    <property type="entry name" value="PROTEIN CBG26694"/>
    <property type="match status" value="1"/>
</dbReference>
<dbReference type="InterPro" id="IPR001584">
    <property type="entry name" value="Integrase_cat-core"/>
</dbReference>
<name>A0A0C2N4E6_THEKT</name>
<dbReference type="InterPro" id="IPR036397">
    <property type="entry name" value="RNaseH_sf"/>
</dbReference>
<keyword evidence="3" id="KW-1185">Reference proteome</keyword>
<protein>
    <recommendedName>
        <fullName evidence="1">Integrase catalytic domain-containing protein</fullName>
    </recommendedName>
</protein>
<sequence>MKYLSLGCPEKSRVDPKLIKLYDKRHFISTEEKRTALNDRNIYIQAIRSSGHEKYRSIPCAVALVNRGYRDRVSTCHECQENGPNITDTQIYPWSHATEPWNRPHIDFTGKVDGYYWFIIIDSYTKWVEIYTLEQISTNETIRALEDCFARFRLPRYIVSDNGK</sequence>
<dbReference type="AlphaFoldDB" id="A0A0C2N4E6"/>
<dbReference type="OrthoDB" id="10048726at2759"/>
<organism evidence="2 3">
    <name type="scientific">Thelohanellus kitauei</name>
    <name type="common">Myxosporean</name>
    <dbReference type="NCBI Taxonomy" id="669202"/>
    <lineage>
        <taxon>Eukaryota</taxon>
        <taxon>Metazoa</taxon>
        <taxon>Cnidaria</taxon>
        <taxon>Myxozoa</taxon>
        <taxon>Myxosporea</taxon>
        <taxon>Bivalvulida</taxon>
        <taxon>Platysporina</taxon>
        <taxon>Myxobolidae</taxon>
        <taxon>Thelohanellus</taxon>
    </lineage>
</organism>
<dbReference type="Gene3D" id="3.30.420.10">
    <property type="entry name" value="Ribonuclease H-like superfamily/Ribonuclease H"/>
    <property type="match status" value="1"/>
</dbReference>
<evidence type="ECO:0000259" key="1">
    <source>
        <dbReference type="PROSITE" id="PS50994"/>
    </source>
</evidence>
<dbReference type="InterPro" id="IPR050951">
    <property type="entry name" value="Retrovirus_Pol_polyprotein"/>
</dbReference>
<dbReference type="Proteomes" id="UP000031668">
    <property type="component" value="Unassembled WGS sequence"/>
</dbReference>
<dbReference type="PROSITE" id="PS50994">
    <property type="entry name" value="INTEGRASE"/>
    <property type="match status" value="1"/>
</dbReference>
<dbReference type="GO" id="GO:0003676">
    <property type="term" value="F:nucleic acid binding"/>
    <property type="evidence" value="ECO:0007669"/>
    <property type="project" value="InterPro"/>
</dbReference>
<dbReference type="GO" id="GO:0015074">
    <property type="term" value="P:DNA integration"/>
    <property type="evidence" value="ECO:0007669"/>
    <property type="project" value="InterPro"/>
</dbReference>
<dbReference type="PANTHER" id="PTHR37984:SF5">
    <property type="entry name" value="PROTEIN NYNRIN-LIKE"/>
    <property type="match status" value="1"/>
</dbReference>
<proteinExistence type="predicted"/>
<evidence type="ECO:0000313" key="3">
    <source>
        <dbReference type="Proteomes" id="UP000031668"/>
    </source>
</evidence>